<keyword evidence="4" id="KW-1133">Transmembrane helix</keyword>
<accession>A0A2N9K9Y8</accession>
<evidence type="ECO:0000259" key="5">
    <source>
        <dbReference type="SMART" id="SM00047"/>
    </source>
</evidence>
<dbReference type="EC" id="3.2.1.-" evidence="7"/>
<dbReference type="Pfam" id="PF01832">
    <property type="entry name" value="Glucosaminidase"/>
    <property type="match status" value="1"/>
</dbReference>
<dbReference type="SMART" id="SM00047">
    <property type="entry name" value="LYZ2"/>
    <property type="match status" value="1"/>
</dbReference>
<proteinExistence type="inferred from homology"/>
<keyword evidence="7" id="KW-0326">Glycosidase</keyword>
<dbReference type="InterPro" id="IPR051056">
    <property type="entry name" value="Glycosyl_Hydrolase_73"/>
</dbReference>
<sequence length="433" mass="48284">MQSRKERHQHEIKNAEAIEKGLDPFADTMNSGNKSGNPRKKRKKPNRLILLLLLLVIVIGLFFGLKVLLTDNTAALDPNDTTFKTVKIPSGSTPSQMAKALQKQKVIKSSEAFYKYSLKHGAEDLQAGTYKISPSQTVQLIFKQMTLGPNAGPQLGKGYVLVATGQDRSAIAKNVASETKLSQDKVNKAFSDKSIIAKMKAKYPDLLKNMSSKSSLADYVYPAAYDLNKVTDVTDLMTKLLATSDKQLKSYYKDLNKDGINKPAVITLMATSGKSEFEHRLAFVNKIAPYAQTLSKKYGILASISIAQAAHESNWDNSKLSSKYNNYFGVKTQDETAGKSVVLETTEYVDGKPETQKARFAVYSNWKDSMKEHAETLVNGNTWNPNQFQDVLDAKNYKEAAKALYKDSYATDVNYPKLIINLVETWNLQRFDK</sequence>
<keyword evidence="4" id="KW-0472">Membrane</keyword>
<evidence type="ECO:0000313" key="7">
    <source>
        <dbReference type="EMBL" id="SPE07339.1"/>
    </source>
</evidence>
<evidence type="ECO:0000313" key="8">
    <source>
        <dbReference type="Proteomes" id="UP000237923"/>
    </source>
</evidence>
<evidence type="ECO:0000256" key="1">
    <source>
        <dbReference type="ARBA" id="ARBA00010266"/>
    </source>
</evidence>
<reference evidence="6 9" key="2">
    <citation type="submission" date="2018-02" db="EMBL/GenBank/DDBJ databases">
        <authorList>
            <person name="Rodrigo-Torres L."/>
            <person name="Arahal R. D."/>
            <person name="Lucena T."/>
        </authorList>
    </citation>
    <scope>NUCLEOTIDE SEQUENCE [LARGE SCALE GENOMIC DNA]</scope>
    <source>
        <strain evidence="6 9">CECT 8486</strain>
    </source>
</reference>
<dbReference type="EMBL" id="OKQR01000001">
    <property type="protein sequence ID" value="SPD92060.1"/>
    <property type="molecule type" value="Genomic_DNA"/>
</dbReference>
<evidence type="ECO:0000256" key="4">
    <source>
        <dbReference type="SAM" id="Phobius"/>
    </source>
</evidence>
<dbReference type="Gene3D" id="3.30.1490.480">
    <property type="entry name" value="Endolytic murein transglycosylase"/>
    <property type="match status" value="1"/>
</dbReference>
<dbReference type="Gene3D" id="1.10.530.10">
    <property type="match status" value="1"/>
</dbReference>
<reference evidence="7 8" key="1">
    <citation type="submission" date="2018-02" db="EMBL/GenBank/DDBJ databases">
        <authorList>
            <person name="Cohen D.B."/>
            <person name="Kent A.D."/>
        </authorList>
    </citation>
    <scope>NUCLEOTIDE SEQUENCE [LARGE SCALE GENOMIC DNA]</scope>
    <source>
        <strain evidence="7 8">CECT 9216</strain>
    </source>
</reference>
<feature type="transmembrane region" description="Helical" evidence="4">
    <location>
        <begin position="48"/>
        <end position="69"/>
    </location>
</feature>
<gene>
    <name evidence="7" type="primary">lytG_2</name>
    <name evidence="6" type="ORF">LES8486_01061</name>
    <name evidence="7" type="ORF">LES9216_01208</name>
</gene>
<feature type="region of interest" description="Disordered" evidence="3">
    <location>
        <begin position="1"/>
        <end position="41"/>
    </location>
</feature>
<evidence type="ECO:0000313" key="9">
    <source>
        <dbReference type="Proteomes" id="UP000239237"/>
    </source>
</evidence>
<dbReference type="GO" id="GO:0016798">
    <property type="term" value="F:hydrolase activity, acting on glycosyl bonds"/>
    <property type="evidence" value="ECO:0007669"/>
    <property type="project" value="UniProtKB-KW"/>
</dbReference>
<keyword evidence="9" id="KW-1185">Reference proteome</keyword>
<dbReference type="PANTHER" id="PTHR33308">
    <property type="entry name" value="PEPTIDOGLYCAN HYDROLASE FLGJ"/>
    <property type="match status" value="1"/>
</dbReference>
<feature type="domain" description="Mannosyl-glycoprotein endo-beta-N-acetylglucosamidase-like" evidence="5">
    <location>
        <begin position="268"/>
        <end position="432"/>
    </location>
</feature>
<evidence type="ECO:0000313" key="6">
    <source>
        <dbReference type="EMBL" id="SPD92060.1"/>
    </source>
</evidence>
<protein>
    <submittedName>
        <fullName evidence="7">Exo-glucosaminidase LytG</fullName>
        <ecNumber evidence="7">3.2.1.-</ecNumber>
    </submittedName>
</protein>
<dbReference type="InterPro" id="IPR002901">
    <property type="entry name" value="MGlyc_endo_b_GlcNAc-like_dom"/>
</dbReference>
<dbReference type="KEGG" id="lsu:A6B45_02275"/>
<dbReference type="Gene3D" id="4.10.80.30">
    <property type="entry name" value="DNA polymerase, domain 6"/>
    <property type="match status" value="1"/>
</dbReference>
<comment type="similarity">
    <text evidence="1">Belongs to the glycosyl hydrolase 73 family.</text>
</comment>
<dbReference type="InterPro" id="IPR003770">
    <property type="entry name" value="MLTG-like"/>
</dbReference>
<evidence type="ECO:0000256" key="3">
    <source>
        <dbReference type="SAM" id="MobiDB-lite"/>
    </source>
</evidence>
<dbReference type="RefSeq" id="WP_072613163.1">
    <property type="nucleotide sequence ID" value="NZ_AP017935.1"/>
</dbReference>
<evidence type="ECO:0000256" key="2">
    <source>
        <dbReference type="ARBA" id="ARBA00022801"/>
    </source>
</evidence>
<dbReference type="Proteomes" id="UP000237923">
    <property type="component" value="Unassembled WGS sequence"/>
</dbReference>
<dbReference type="EMBL" id="OKQU01000001">
    <property type="protein sequence ID" value="SPE07339.1"/>
    <property type="molecule type" value="Genomic_DNA"/>
</dbReference>
<dbReference type="GeneID" id="99673598"/>
<dbReference type="GO" id="GO:0004040">
    <property type="term" value="F:amidase activity"/>
    <property type="evidence" value="ECO:0007669"/>
    <property type="project" value="InterPro"/>
</dbReference>
<keyword evidence="4" id="KW-0812">Transmembrane</keyword>
<dbReference type="PANTHER" id="PTHR33308:SF9">
    <property type="entry name" value="PEPTIDOGLYCAN HYDROLASE FLGJ"/>
    <property type="match status" value="1"/>
</dbReference>
<keyword evidence="2 7" id="KW-0378">Hydrolase</keyword>
<organism evidence="7 8">
    <name type="scientific">Leuconostoc suionicum</name>
    <dbReference type="NCBI Taxonomy" id="1511761"/>
    <lineage>
        <taxon>Bacteria</taxon>
        <taxon>Bacillati</taxon>
        <taxon>Bacillota</taxon>
        <taxon>Bacilli</taxon>
        <taxon>Lactobacillales</taxon>
        <taxon>Lactobacillaceae</taxon>
        <taxon>Leuconostoc</taxon>
    </lineage>
</organism>
<dbReference type="AlphaFoldDB" id="A0A2N9K9Y8"/>
<feature type="compositionally biased region" description="Basic and acidic residues" evidence="3">
    <location>
        <begin position="8"/>
        <end position="22"/>
    </location>
</feature>
<name>A0A2N9K9Y8_9LACO</name>
<dbReference type="Pfam" id="PF02618">
    <property type="entry name" value="YceG"/>
    <property type="match status" value="1"/>
</dbReference>
<dbReference type="Proteomes" id="UP000239237">
    <property type="component" value="Unassembled WGS sequence"/>
</dbReference>